<evidence type="ECO:0000256" key="8">
    <source>
        <dbReference type="ARBA" id="ARBA00023136"/>
    </source>
</evidence>
<dbReference type="STRING" id="1193502.SHALO_0260"/>
<gene>
    <name evidence="13" type="ORF">SHALO_0260</name>
</gene>
<dbReference type="EMBL" id="CP017111">
    <property type="protein sequence ID" value="AOO64057.1"/>
    <property type="molecule type" value="Genomic_DNA"/>
</dbReference>
<dbReference type="Pfam" id="PF14842">
    <property type="entry name" value="FliG_N"/>
    <property type="match status" value="1"/>
</dbReference>
<dbReference type="GO" id="GO:0009425">
    <property type="term" value="C:bacterial-type flagellum basal body"/>
    <property type="evidence" value="ECO:0007669"/>
    <property type="project" value="UniProtKB-SubCell"/>
</dbReference>
<comment type="similarity">
    <text evidence="3">Belongs to the FliG family.</text>
</comment>
<feature type="domain" description="Flagellar motor switch protein FliG N-terminal" evidence="12">
    <location>
        <begin position="13"/>
        <end position="114"/>
    </location>
</feature>
<accession>A0A1D7TGD8</accession>
<dbReference type="GO" id="GO:0006935">
    <property type="term" value="P:chemotaxis"/>
    <property type="evidence" value="ECO:0007669"/>
    <property type="project" value="UniProtKB-KW"/>
</dbReference>
<evidence type="ECO:0000256" key="3">
    <source>
        <dbReference type="ARBA" id="ARBA00010299"/>
    </source>
</evidence>
<evidence type="ECO:0000256" key="5">
    <source>
        <dbReference type="ARBA" id="ARBA00022475"/>
    </source>
</evidence>
<dbReference type="GO" id="GO:0071973">
    <property type="term" value="P:bacterial-type flagellum-dependent cell motility"/>
    <property type="evidence" value="ECO:0007669"/>
    <property type="project" value="InterPro"/>
</dbReference>
<evidence type="ECO:0000259" key="12">
    <source>
        <dbReference type="Pfam" id="PF14842"/>
    </source>
</evidence>
<organism evidence="13 14">
    <name type="scientific">Sulfurospirillum halorespirans DSM 13726</name>
    <dbReference type="NCBI Taxonomy" id="1193502"/>
    <lineage>
        <taxon>Bacteria</taxon>
        <taxon>Pseudomonadati</taxon>
        <taxon>Campylobacterota</taxon>
        <taxon>Epsilonproteobacteria</taxon>
        <taxon>Campylobacterales</taxon>
        <taxon>Sulfurospirillaceae</taxon>
        <taxon>Sulfurospirillum</taxon>
    </lineage>
</organism>
<keyword evidence="9" id="KW-0975">Bacterial flagellum</keyword>
<dbReference type="PRINTS" id="PR00954">
    <property type="entry name" value="FLGMOTORFLIG"/>
</dbReference>
<dbReference type="InterPro" id="IPR011002">
    <property type="entry name" value="FliG_a-hlx"/>
</dbReference>
<dbReference type="Pfam" id="PF14841">
    <property type="entry name" value="FliG_M"/>
    <property type="match status" value="1"/>
</dbReference>
<evidence type="ECO:0000259" key="11">
    <source>
        <dbReference type="Pfam" id="PF14841"/>
    </source>
</evidence>
<dbReference type="Gene3D" id="1.20.5.2020">
    <property type="match status" value="1"/>
</dbReference>
<dbReference type="AlphaFoldDB" id="A0A1D7TGD8"/>
<dbReference type="GO" id="GO:0005886">
    <property type="term" value="C:plasma membrane"/>
    <property type="evidence" value="ECO:0007669"/>
    <property type="project" value="UniProtKB-SubCell"/>
</dbReference>
<dbReference type="NCBIfam" id="TIGR00207">
    <property type="entry name" value="fliG"/>
    <property type="match status" value="1"/>
</dbReference>
<dbReference type="InterPro" id="IPR000090">
    <property type="entry name" value="Flg_Motor_Flig"/>
</dbReference>
<dbReference type="PIRSF" id="PIRSF003161">
    <property type="entry name" value="FliG"/>
    <property type="match status" value="1"/>
</dbReference>
<evidence type="ECO:0000313" key="13">
    <source>
        <dbReference type="EMBL" id="AOO64057.1"/>
    </source>
</evidence>
<proteinExistence type="inferred from homology"/>
<evidence type="ECO:0000256" key="6">
    <source>
        <dbReference type="ARBA" id="ARBA00022500"/>
    </source>
</evidence>
<keyword evidence="7" id="KW-0283">Flagellar rotation</keyword>
<evidence type="ECO:0000256" key="7">
    <source>
        <dbReference type="ARBA" id="ARBA00022779"/>
    </source>
</evidence>
<dbReference type="InterPro" id="IPR028263">
    <property type="entry name" value="FliG_N"/>
</dbReference>
<protein>
    <recommendedName>
        <fullName evidence="4">Flagellar motor switch protein FliG</fullName>
    </recommendedName>
</protein>
<dbReference type="Gene3D" id="1.10.220.30">
    <property type="match status" value="3"/>
</dbReference>
<dbReference type="InterPro" id="IPR023087">
    <property type="entry name" value="Flg_Motor_Flig_C"/>
</dbReference>
<keyword evidence="13" id="KW-0969">Cilium</keyword>
<feature type="domain" description="Flagellar motor switch protein FliG C-terminal" evidence="10">
    <location>
        <begin position="228"/>
        <end position="333"/>
    </location>
</feature>
<dbReference type="PATRIC" id="fig|1193502.14.peg.265"/>
<keyword evidence="6" id="KW-0145">Chemotaxis</keyword>
<evidence type="ECO:0000259" key="10">
    <source>
        <dbReference type="Pfam" id="PF01706"/>
    </source>
</evidence>
<keyword evidence="8" id="KW-0472">Membrane</keyword>
<keyword evidence="14" id="KW-1185">Reference proteome</keyword>
<sequence length="341" mass="38189">MKLTEEQKTLYNELSMSEKAAILMIQLGEDSTANLFSHMEIDVVTDISKFIATAKNIDKSVANAVLEEFYVILQSNQYIRSGGMEYAKEILYRTFGAEGAQKILDKLSKSMENSQSFGYLSQIKPQQLGDFIMNEHPQTVALILAHMDPTSAAETLSFFPDQLRSEVTIRMANLGEISPSVVKRVSAVLENKLESLTSYKVEVGGPRAVAEILNRLGQKASKTTIAYIEQADEKLASIIKDMMFTFEDIMKLDGNAVREILKVADKRDLMVALKGSADDLKRKFFDNMSQRAQEAFVEEMNFLGAVRVKDVEESQRKIVEEVQKLSEQGILQIGEAEEMIG</sequence>
<evidence type="ECO:0000313" key="14">
    <source>
        <dbReference type="Proteomes" id="UP000094609"/>
    </source>
</evidence>
<dbReference type="PANTHER" id="PTHR30534">
    <property type="entry name" value="FLAGELLAR MOTOR SWITCH PROTEIN FLIG"/>
    <property type="match status" value="1"/>
</dbReference>
<evidence type="ECO:0000256" key="4">
    <source>
        <dbReference type="ARBA" id="ARBA00021870"/>
    </source>
</evidence>
<dbReference type="KEGG" id="shal:SHALO_0260"/>
<dbReference type="GO" id="GO:0003774">
    <property type="term" value="F:cytoskeletal motor activity"/>
    <property type="evidence" value="ECO:0007669"/>
    <property type="project" value="InterPro"/>
</dbReference>
<feature type="domain" description="Flagellar motor switch protein FliG middle" evidence="11">
    <location>
        <begin position="125"/>
        <end position="198"/>
    </location>
</feature>
<evidence type="ECO:0000256" key="2">
    <source>
        <dbReference type="ARBA" id="ARBA00004413"/>
    </source>
</evidence>
<evidence type="ECO:0000256" key="9">
    <source>
        <dbReference type="ARBA" id="ARBA00023143"/>
    </source>
</evidence>
<keyword evidence="5" id="KW-1003">Cell membrane</keyword>
<dbReference type="Pfam" id="PF01706">
    <property type="entry name" value="FliG_C"/>
    <property type="match status" value="1"/>
</dbReference>
<dbReference type="SUPFAM" id="SSF48029">
    <property type="entry name" value="FliG"/>
    <property type="match status" value="2"/>
</dbReference>
<evidence type="ECO:0000256" key="1">
    <source>
        <dbReference type="ARBA" id="ARBA00004117"/>
    </source>
</evidence>
<comment type="subcellular location">
    <subcellularLocation>
        <location evidence="1">Bacterial flagellum basal body</location>
    </subcellularLocation>
    <subcellularLocation>
        <location evidence="2">Cell membrane</location>
        <topology evidence="2">Peripheral membrane protein</topology>
        <orientation evidence="2">Cytoplasmic side</orientation>
    </subcellularLocation>
</comment>
<dbReference type="Proteomes" id="UP000094609">
    <property type="component" value="Chromosome"/>
</dbReference>
<reference evidence="14" key="1">
    <citation type="submission" date="2016-08" db="EMBL/GenBank/DDBJ databases">
        <title>Complete genome sequence of the organohalide-respiring Epsilonproteobacterium Sulfurospirillum halorespirans.</title>
        <authorList>
            <person name="Goris T."/>
            <person name="Zimmermann J."/>
            <person name="Schenz B."/>
            <person name="Lemos M."/>
            <person name="Hackermueller J."/>
            <person name="Diekert G."/>
        </authorList>
    </citation>
    <scope>NUCLEOTIDE SEQUENCE [LARGE SCALE GENOMIC DNA]</scope>
    <source>
        <strain>DSM 13726</strain>
        <strain evidence="14">PCE-M2</strain>
    </source>
</reference>
<keyword evidence="13" id="KW-0282">Flagellum</keyword>
<name>A0A1D7TGD8_9BACT</name>
<keyword evidence="13" id="KW-0966">Cell projection</keyword>
<dbReference type="PANTHER" id="PTHR30534:SF0">
    <property type="entry name" value="FLAGELLAR MOTOR SWITCH PROTEIN FLIG"/>
    <property type="match status" value="1"/>
</dbReference>
<dbReference type="InterPro" id="IPR032779">
    <property type="entry name" value="FliG_M"/>
</dbReference>